<sequence length="587" mass="64238">MSEYHFPRRDAQFVLNHVVDFSRICNSLKQDELDSGLIDAILDEAARFAHQVLAPLNQVGDQQGATITQSGVQETPGFKDAYQQFTEGGWSSLAGEPEFGGQGLPRTLSTVVMEIWQSANMSFSLCSLLTQGAIEAVTVHASDELKSIFLQKMVSGEWTATMNLTEPDAGSDLAAIQTKAMSEADHYRISGQKIFITWGDHQMTDNIVHLVLARLPDAPEGVRGISLFIVPKFIVNTDGSPGRRNDAKAVSIEHKLGIHGSPTCTMSYGEHEGAIGYLVGEPHTGLACMFTMMNDARQGVGLQGVAISERAYQHALSYAKERIQGVMRDGSRVAIVHHPDVRRMLMLMKSGTEAMRALAYVAASESDKLTAASERNKPLHQARLDLYTPVVKGWMTELAQELTSLGVQIQGGMGYIEETGAAQFFRDARILPIYEGTTGIQGLDLVGRKILMNKGESVNALLNEIADEFKTLRVSEELASVLKTAIDTEQQVRDGVDWLLNHKDEASAVGVNLMMSLGYLCGAWLMLRSAAKALALSVDESEDHEFLTAKQVSARFYGEHFLPRVAMHLQTMKTGSAAIMALDVEQF</sequence>
<gene>
    <name evidence="15" type="ORF">SAMN05216175_1295</name>
</gene>
<comment type="function">
    <text evidence="7">Involved in the assimilation of dimethylsulphoniopropionate (DMSP), an important compound in the fixation of carbon in marine phytoplankton, by mediating the conversion of 3-(methylthio)propanoyl-CoA (MMPA-CoA) to 3-(methylthio)acryloyl-CoA (MTA-CoA).</text>
</comment>
<dbReference type="InterPro" id="IPR013786">
    <property type="entry name" value="AcylCoA_DH/ox_N"/>
</dbReference>
<evidence type="ECO:0000256" key="3">
    <source>
        <dbReference type="ARBA" id="ARBA00022630"/>
    </source>
</evidence>
<evidence type="ECO:0000256" key="2">
    <source>
        <dbReference type="ARBA" id="ARBA00009347"/>
    </source>
</evidence>
<comment type="cofactor">
    <cofactor evidence="1 10">
        <name>FAD</name>
        <dbReference type="ChEBI" id="CHEBI:57692"/>
    </cofactor>
</comment>
<evidence type="ECO:0000256" key="7">
    <source>
        <dbReference type="ARBA" id="ARBA00058683"/>
    </source>
</evidence>
<evidence type="ECO:0000259" key="12">
    <source>
        <dbReference type="Pfam" id="PF02770"/>
    </source>
</evidence>
<feature type="domain" description="Acyl-CoA oxidase/dehydrogenase middle" evidence="12">
    <location>
        <begin position="162"/>
        <end position="267"/>
    </location>
</feature>
<dbReference type="InterPro" id="IPR036250">
    <property type="entry name" value="AcylCo_DH-like_C"/>
</dbReference>
<proteinExistence type="inferred from homology"/>
<evidence type="ECO:0000259" key="13">
    <source>
        <dbReference type="Pfam" id="PF02771"/>
    </source>
</evidence>
<evidence type="ECO:0000313" key="15">
    <source>
        <dbReference type="EMBL" id="SFH00623.1"/>
    </source>
</evidence>
<dbReference type="InterPro" id="IPR009075">
    <property type="entry name" value="AcylCo_DH/oxidase_C"/>
</dbReference>
<evidence type="ECO:0000259" key="14">
    <source>
        <dbReference type="Pfam" id="PF12806"/>
    </source>
</evidence>
<evidence type="ECO:0000256" key="6">
    <source>
        <dbReference type="ARBA" id="ARBA00051388"/>
    </source>
</evidence>
<dbReference type="InterPro" id="IPR052166">
    <property type="entry name" value="Diverse_Acyl-CoA_DH"/>
</dbReference>
<dbReference type="Pfam" id="PF02771">
    <property type="entry name" value="Acyl-CoA_dh_N"/>
    <property type="match status" value="1"/>
</dbReference>
<dbReference type="EMBL" id="FOOU01000029">
    <property type="protein sequence ID" value="SFH00623.1"/>
    <property type="molecule type" value="Genomic_DNA"/>
</dbReference>
<dbReference type="SUPFAM" id="SSF47203">
    <property type="entry name" value="Acyl-CoA dehydrogenase C-terminal domain-like"/>
    <property type="match status" value="1"/>
</dbReference>
<accession>A0A1I2WH18</accession>
<dbReference type="InterPro" id="IPR009100">
    <property type="entry name" value="AcylCoA_DH/oxidase_NM_dom_sf"/>
</dbReference>
<evidence type="ECO:0000256" key="1">
    <source>
        <dbReference type="ARBA" id="ARBA00001974"/>
    </source>
</evidence>
<evidence type="ECO:0000313" key="16">
    <source>
        <dbReference type="Proteomes" id="UP000198623"/>
    </source>
</evidence>
<keyword evidence="5 10" id="KW-0560">Oxidoreductase</keyword>
<dbReference type="Pfam" id="PF12806">
    <property type="entry name" value="Acyl-CoA_dh_C"/>
    <property type="match status" value="1"/>
</dbReference>
<dbReference type="Proteomes" id="UP000198623">
    <property type="component" value="Unassembled WGS sequence"/>
</dbReference>
<dbReference type="InterPro" id="IPR037069">
    <property type="entry name" value="AcylCoA_DH/ox_N_sf"/>
</dbReference>
<dbReference type="RefSeq" id="WP_090731101.1">
    <property type="nucleotide sequence ID" value="NZ_FOOU01000029.1"/>
</dbReference>
<comment type="similarity">
    <text evidence="2 10">Belongs to the acyl-CoA dehydrogenase family.</text>
</comment>
<keyword evidence="3 10" id="KW-0285">Flavoprotein</keyword>
<dbReference type="InterPro" id="IPR006091">
    <property type="entry name" value="Acyl-CoA_Oxase/DH_mid-dom"/>
</dbReference>
<evidence type="ECO:0000256" key="9">
    <source>
        <dbReference type="ARBA" id="ARBA00069043"/>
    </source>
</evidence>
<dbReference type="Pfam" id="PF00441">
    <property type="entry name" value="Acyl-CoA_dh_1"/>
    <property type="match status" value="1"/>
</dbReference>
<dbReference type="Gene3D" id="2.40.110.10">
    <property type="entry name" value="Butyryl-CoA Dehydrogenase, subunit A, domain 2"/>
    <property type="match status" value="1"/>
</dbReference>
<evidence type="ECO:0000256" key="5">
    <source>
        <dbReference type="ARBA" id="ARBA00023002"/>
    </source>
</evidence>
<dbReference type="PANTHER" id="PTHR42803:SF1">
    <property type="entry name" value="BROAD-SPECIFICITY LINEAR ACYL-COA DEHYDROGENASE FADE5"/>
    <property type="match status" value="1"/>
</dbReference>
<evidence type="ECO:0000256" key="10">
    <source>
        <dbReference type="RuleBase" id="RU362125"/>
    </source>
</evidence>
<name>A0A1I2WH18_9GAMM</name>
<dbReference type="Gene3D" id="1.20.140.10">
    <property type="entry name" value="Butyryl-CoA Dehydrogenase, subunit A, domain 3"/>
    <property type="match status" value="1"/>
</dbReference>
<keyword evidence="16" id="KW-1185">Reference proteome</keyword>
<dbReference type="SUPFAM" id="SSF56645">
    <property type="entry name" value="Acyl-CoA dehydrogenase NM domain-like"/>
    <property type="match status" value="1"/>
</dbReference>
<dbReference type="STRING" id="1045558.SAMN05216175_1295"/>
<dbReference type="OrthoDB" id="9764895at2"/>
<organism evidence="15 16">
    <name type="scientific">Neptunomonas qingdaonensis</name>
    <dbReference type="NCBI Taxonomy" id="1045558"/>
    <lineage>
        <taxon>Bacteria</taxon>
        <taxon>Pseudomonadati</taxon>
        <taxon>Pseudomonadota</taxon>
        <taxon>Gammaproteobacteria</taxon>
        <taxon>Oceanospirillales</taxon>
        <taxon>Oceanospirillaceae</taxon>
        <taxon>Neptunomonas</taxon>
    </lineage>
</organism>
<evidence type="ECO:0000259" key="11">
    <source>
        <dbReference type="Pfam" id="PF00441"/>
    </source>
</evidence>
<dbReference type="Pfam" id="PF02770">
    <property type="entry name" value="Acyl-CoA_dh_M"/>
    <property type="match status" value="1"/>
</dbReference>
<keyword evidence="4 10" id="KW-0274">FAD</keyword>
<dbReference type="FunFam" id="2.40.110.10:FF:000031">
    <property type="entry name" value="Acyl-CoA dehydrogenase, putative"/>
    <property type="match status" value="1"/>
</dbReference>
<feature type="domain" description="Acyl-CoA dehydrogenase/oxidase N-terminal" evidence="13">
    <location>
        <begin position="40"/>
        <end position="157"/>
    </location>
</feature>
<dbReference type="InterPro" id="IPR046373">
    <property type="entry name" value="Acyl-CoA_Oxase/DH_mid-dom_sf"/>
</dbReference>
<comment type="catalytic activity">
    <reaction evidence="6">
        <text>3-(methylsulfanyl)propanoyl-CoA + oxidized [electron-transfer flavoprotein] + H(+) = 3-(methylsulfanyl)acryloyl-CoA + reduced [electron-transfer flavoprotein]</text>
        <dbReference type="Rhea" id="RHEA:52612"/>
        <dbReference type="Rhea" id="RHEA-COMP:10685"/>
        <dbReference type="Rhea" id="RHEA-COMP:10686"/>
        <dbReference type="ChEBI" id="CHEBI:15378"/>
        <dbReference type="ChEBI" id="CHEBI:57692"/>
        <dbReference type="ChEBI" id="CHEBI:58307"/>
        <dbReference type="ChEBI" id="CHEBI:82815"/>
        <dbReference type="ChEBI" id="CHEBI:84994"/>
        <dbReference type="EC" id="1.3.99.41"/>
    </reaction>
    <physiologicalReaction direction="left-to-right" evidence="6">
        <dbReference type="Rhea" id="RHEA:52613"/>
    </physiologicalReaction>
</comment>
<dbReference type="Gene3D" id="1.10.540.10">
    <property type="entry name" value="Acyl-CoA dehydrogenase/oxidase, N-terminal domain"/>
    <property type="match status" value="1"/>
</dbReference>
<evidence type="ECO:0000256" key="4">
    <source>
        <dbReference type="ARBA" id="ARBA00022827"/>
    </source>
</evidence>
<evidence type="ECO:0000256" key="8">
    <source>
        <dbReference type="ARBA" id="ARBA00066694"/>
    </source>
</evidence>
<protein>
    <recommendedName>
        <fullName evidence="9">3-methylmercaptopropionyl-CoA dehydrogenase</fullName>
        <ecNumber evidence="8">1.3.99.41</ecNumber>
    </recommendedName>
</protein>
<dbReference type="GO" id="GO:0016627">
    <property type="term" value="F:oxidoreductase activity, acting on the CH-CH group of donors"/>
    <property type="evidence" value="ECO:0007669"/>
    <property type="project" value="InterPro"/>
</dbReference>
<feature type="domain" description="Acyl-CoA dehydrogenase/oxidase C-terminal" evidence="11">
    <location>
        <begin position="284"/>
        <end position="443"/>
    </location>
</feature>
<feature type="domain" description="Acetyl-CoA dehydrogenase-like C-terminal" evidence="14">
    <location>
        <begin position="464"/>
        <end position="583"/>
    </location>
</feature>
<dbReference type="InterPro" id="IPR025878">
    <property type="entry name" value="Acyl-CoA_dh-like_C_dom"/>
</dbReference>
<reference evidence="16" key="1">
    <citation type="submission" date="2016-10" db="EMBL/GenBank/DDBJ databases">
        <authorList>
            <person name="Varghese N."/>
            <person name="Submissions S."/>
        </authorList>
    </citation>
    <scope>NUCLEOTIDE SEQUENCE [LARGE SCALE GENOMIC DNA]</scope>
    <source>
        <strain evidence="16">CGMCC 1.10971</strain>
    </source>
</reference>
<dbReference type="EC" id="1.3.99.41" evidence="8"/>
<dbReference type="PANTHER" id="PTHR42803">
    <property type="entry name" value="ACYL-COA DEHYDROGENASE"/>
    <property type="match status" value="1"/>
</dbReference>
<dbReference type="GO" id="GO:0050660">
    <property type="term" value="F:flavin adenine dinucleotide binding"/>
    <property type="evidence" value="ECO:0007669"/>
    <property type="project" value="InterPro"/>
</dbReference>
<dbReference type="AlphaFoldDB" id="A0A1I2WH18"/>